<gene>
    <name evidence="2" type="ORF">Voc01_066190</name>
</gene>
<proteinExistence type="predicted"/>
<comment type="caution">
    <text evidence="2">The sequence shown here is derived from an EMBL/GenBank/DDBJ whole genome shotgun (WGS) entry which is preliminary data.</text>
</comment>
<evidence type="ECO:0000313" key="3">
    <source>
        <dbReference type="Proteomes" id="UP000635606"/>
    </source>
</evidence>
<sequence length="105" mass="11021">MFASPRDRLLLGLVALTVVAGLLDAISAGIWDLATVLALIAALIAAVVLGQRTDRRGVTVRPDLAAWLHRHAAATGEPVDRVVDRAVAAYLTGLTGAADRDGDRR</sequence>
<keyword evidence="3" id="KW-1185">Reference proteome</keyword>
<evidence type="ECO:0000256" key="1">
    <source>
        <dbReference type="SAM" id="Phobius"/>
    </source>
</evidence>
<dbReference type="RefSeq" id="WP_203931544.1">
    <property type="nucleotide sequence ID" value="NZ_BOPH01000088.1"/>
</dbReference>
<keyword evidence="1" id="KW-0812">Transmembrane</keyword>
<keyword evidence="1" id="KW-0472">Membrane</keyword>
<evidence type="ECO:0000313" key="2">
    <source>
        <dbReference type="EMBL" id="GIJ71702.1"/>
    </source>
</evidence>
<organism evidence="2 3">
    <name type="scientific">Virgisporangium ochraceum</name>
    <dbReference type="NCBI Taxonomy" id="65505"/>
    <lineage>
        <taxon>Bacteria</taxon>
        <taxon>Bacillati</taxon>
        <taxon>Actinomycetota</taxon>
        <taxon>Actinomycetes</taxon>
        <taxon>Micromonosporales</taxon>
        <taxon>Micromonosporaceae</taxon>
        <taxon>Virgisporangium</taxon>
    </lineage>
</organism>
<protein>
    <submittedName>
        <fullName evidence="2">Uncharacterized protein</fullName>
    </submittedName>
</protein>
<dbReference type="AlphaFoldDB" id="A0A8J3ZX27"/>
<name>A0A8J3ZX27_9ACTN</name>
<dbReference type="EMBL" id="BOPH01000088">
    <property type="protein sequence ID" value="GIJ71702.1"/>
    <property type="molecule type" value="Genomic_DNA"/>
</dbReference>
<reference evidence="2" key="1">
    <citation type="submission" date="2021-01" db="EMBL/GenBank/DDBJ databases">
        <title>Whole genome shotgun sequence of Virgisporangium ochraceum NBRC 16418.</title>
        <authorList>
            <person name="Komaki H."/>
            <person name="Tamura T."/>
        </authorList>
    </citation>
    <scope>NUCLEOTIDE SEQUENCE</scope>
    <source>
        <strain evidence="2">NBRC 16418</strain>
    </source>
</reference>
<keyword evidence="1" id="KW-1133">Transmembrane helix</keyword>
<dbReference type="Proteomes" id="UP000635606">
    <property type="component" value="Unassembled WGS sequence"/>
</dbReference>
<accession>A0A8J3ZX27</accession>
<feature type="transmembrane region" description="Helical" evidence="1">
    <location>
        <begin position="30"/>
        <end position="49"/>
    </location>
</feature>